<feature type="transmembrane region" description="Helical" evidence="1">
    <location>
        <begin position="45"/>
        <end position="65"/>
    </location>
</feature>
<keyword evidence="1" id="KW-1133">Transmembrane helix</keyword>
<name>A0A9X0AQ85_9HELO</name>
<proteinExistence type="predicted"/>
<dbReference type="PANTHER" id="PTHR36587">
    <property type="entry name" value="EXPRESSION SITE-ASSOCIATED GENE 3 (ESAG3)-LIKE PROTEIN"/>
    <property type="match status" value="1"/>
</dbReference>
<dbReference type="OrthoDB" id="422736at2759"/>
<comment type="caution">
    <text evidence="2">The sequence shown here is derived from an EMBL/GenBank/DDBJ whole genome shotgun (WGS) entry which is preliminary data.</text>
</comment>
<keyword evidence="3" id="KW-1185">Reference proteome</keyword>
<evidence type="ECO:0000313" key="3">
    <source>
        <dbReference type="Proteomes" id="UP001152300"/>
    </source>
</evidence>
<gene>
    <name evidence="2" type="ORF">OCU04_005518</name>
</gene>
<organism evidence="2 3">
    <name type="scientific">Sclerotinia nivalis</name>
    <dbReference type="NCBI Taxonomy" id="352851"/>
    <lineage>
        <taxon>Eukaryota</taxon>
        <taxon>Fungi</taxon>
        <taxon>Dikarya</taxon>
        <taxon>Ascomycota</taxon>
        <taxon>Pezizomycotina</taxon>
        <taxon>Leotiomycetes</taxon>
        <taxon>Helotiales</taxon>
        <taxon>Sclerotiniaceae</taxon>
        <taxon>Sclerotinia</taxon>
    </lineage>
</organism>
<evidence type="ECO:0000313" key="2">
    <source>
        <dbReference type="EMBL" id="KAJ8066458.1"/>
    </source>
</evidence>
<evidence type="ECO:0000256" key="1">
    <source>
        <dbReference type="SAM" id="Phobius"/>
    </source>
</evidence>
<dbReference type="EMBL" id="JAPEIS010000005">
    <property type="protein sequence ID" value="KAJ8066458.1"/>
    <property type="molecule type" value="Genomic_DNA"/>
</dbReference>
<sequence length="601" mass="67545">MNREEFSTEVGTVTTTHTSKSSPMKSFVAHILRELRRPSRLRSRILISFILISSAVFLFLGRWHAYKIQRTASHLDNYVPNKLAGAFAPYNVIDGGRLDDTIPDNDTNTNLVRPKFHLIIPARKRSANLCKTLISAAILNYPPPTLIGFELDEKEGKDSPSSQYVQDTLNFLNGKEVHDDDIVLILDEDTWPQVPVEIIISRFLRNTQDSSASLHKQYGRVNINNSMVDRASPKRPRPQKYTQKVLFAAQKECSIGDGPAELACYANIIPQSTLPKNSHGSKTDRYEAGIYNRPRFIEGALAVGKAGDVRRVWKRAEELVRLQHKSKEDTSVQNVFTQIFGEQEWNRIQSRKASSSKFRIWLEAKLGYGVSVDALAANNVMFKQEGPSENYEFGIGLDYSSGVFQTMRKSSDDVRFVRYGDRQEKGIVGMRGIIQGQVGNSGILPAELKVIGGPLELCGNGDVHKEGETRNTQIENALMDARKQNITWKDVQLGTNTKVPGTSVPASLNFNFHGKDIGEGEKLKKELWGNMWWRKWDKALLRECTSSSGAEQAWKGVMGDGETWWDLRGGRGGVWTGERVWIEWGEVCGEEEFEEEVFGGA</sequence>
<keyword evidence="1" id="KW-0812">Transmembrane</keyword>
<accession>A0A9X0AQ85</accession>
<reference evidence="2" key="1">
    <citation type="submission" date="2022-11" db="EMBL/GenBank/DDBJ databases">
        <title>Genome Resource of Sclerotinia nivalis Strain SnTB1, a Plant Pathogen Isolated from American Ginseng.</title>
        <authorList>
            <person name="Fan S."/>
        </authorList>
    </citation>
    <scope>NUCLEOTIDE SEQUENCE</scope>
    <source>
        <strain evidence="2">SnTB1</strain>
    </source>
</reference>
<dbReference type="PANTHER" id="PTHR36587:SF2">
    <property type="entry name" value="EXPRESSION SITE-ASSOCIATED GENE 3 (ESAG3)-LIKE PROTEIN"/>
    <property type="match status" value="1"/>
</dbReference>
<dbReference type="AlphaFoldDB" id="A0A9X0AQ85"/>
<dbReference type="CDD" id="cd22997">
    <property type="entry name" value="GT_LH"/>
    <property type="match status" value="1"/>
</dbReference>
<dbReference type="Proteomes" id="UP001152300">
    <property type="component" value="Unassembled WGS sequence"/>
</dbReference>
<protein>
    <submittedName>
        <fullName evidence="2">Uncharacterized protein</fullName>
    </submittedName>
</protein>
<keyword evidence="1" id="KW-0472">Membrane</keyword>